<protein>
    <recommendedName>
        <fullName evidence="4">Short-chain dehydrogenase</fullName>
    </recommendedName>
</protein>
<dbReference type="InterPro" id="IPR002347">
    <property type="entry name" value="SDR_fam"/>
</dbReference>
<feature type="non-terminal residue" evidence="2">
    <location>
        <position position="132"/>
    </location>
</feature>
<dbReference type="SUPFAM" id="SSF51735">
    <property type="entry name" value="NAD(P)-binding Rossmann-fold domains"/>
    <property type="match status" value="1"/>
</dbReference>
<dbReference type="GO" id="GO:0016616">
    <property type="term" value="F:oxidoreductase activity, acting on the CH-OH group of donors, NAD or NADP as acceptor"/>
    <property type="evidence" value="ECO:0007669"/>
    <property type="project" value="TreeGrafter"/>
</dbReference>
<dbReference type="GO" id="GO:0030497">
    <property type="term" value="P:fatty acid elongation"/>
    <property type="evidence" value="ECO:0007669"/>
    <property type="project" value="TreeGrafter"/>
</dbReference>
<dbReference type="AlphaFoldDB" id="W4LS57"/>
<dbReference type="PANTHER" id="PTHR42760:SF40">
    <property type="entry name" value="3-OXOACYL-[ACYL-CARRIER-PROTEIN] REDUCTASE, CHLOROPLASTIC"/>
    <property type="match status" value="1"/>
</dbReference>
<accession>W4LS57</accession>
<dbReference type="InterPro" id="IPR036291">
    <property type="entry name" value="NAD(P)-bd_dom_sf"/>
</dbReference>
<name>W4LS57_9BACT</name>
<dbReference type="HOGENOM" id="CLU_010194_2_19_7"/>
<gene>
    <name evidence="2" type="ORF">ETSY2_39465</name>
</gene>
<evidence type="ECO:0008006" key="4">
    <source>
        <dbReference type="Google" id="ProtNLM"/>
    </source>
</evidence>
<comment type="similarity">
    <text evidence="1">Belongs to the short-chain dehydrogenases/reductases (SDR) family.</text>
</comment>
<organism evidence="2 3">
    <name type="scientific">Candidatus Entotheonella gemina</name>
    <dbReference type="NCBI Taxonomy" id="1429439"/>
    <lineage>
        <taxon>Bacteria</taxon>
        <taxon>Pseudomonadati</taxon>
        <taxon>Nitrospinota/Tectimicrobiota group</taxon>
        <taxon>Candidatus Tectimicrobiota</taxon>
        <taxon>Candidatus Entotheonellia</taxon>
        <taxon>Candidatus Entotheonellales</taxon>
        <taxon>Candidatus Entotheonellaceae</taxon>
        <taxon>Candidatus Entotheonella</taxon>
    </lineage>
</organism>
<sequence>MSIDWFRLDGKVALVTGAAQGIGQAIARALAAAGAKLIISDRQAEKLTQTAAALEQDGCEVIHMAADVAVAAEVEAMVQRGLEAFGAIDILVNNAGGSGNIGVDQIDEISDELWEEIIDSNMKSAFLCCRAV</sequence>
<dbReference type="PRINTS" id="PR00081">
    <property type="entry name" value="GDHRDH"/>
</dbReference>
<evidence type="ECO:0000313" key="2">
    <source>
        <dbReference type="EMBL" id="ETX00237.1"/>
    </source>
</evidence>
<dbReference type="Proteomes" id="UP000019140">
    <property type="component" value="Unassembled WGS sequence"/>
</dbReference>
<dbReference type="EMBL" id="AZHX01001751">
    <property type="protein sequence ID" value="ETX00237.1"/>
    <property type="molecule type" value="Genomic_DNA"/>
</dbReference>
<keyword evidence="3" id="KW-1185">Reference proteome</keyword>
<proteinExistence type="inferred from homology"/>
<reference evidence="2 3" key="1">
    <citation type="journal article" date="2014" name="Nature">
        <title>An environmental bacterial taxon with a large and distinct metabolic repertoire.</title>
        <authorList>
            <person name="Wilson M.C."/>
            <person name="Mori T."/>
            <person name="Ruckert C."/>
            <person name="Uria A.R."/>
            <person name="Helf M.J."/>
            <person name="Takada K."/>
            <person name="Gernert C."/>
            <person name="Steffens U.A."/>
            <person name="Heycke N."/>
            <person name="Schmitt S."/>
            <person name="Rinke C."/>
            <person name="Helfrich E.J."/>
            <person name="Brachmann A.O."/>
            <person name="Gurgui C."/>
            <person name="Wakimoto T."/>
            <person name="Kracht M."/>
            <person name="Crusemann M."/>
            <person name="Hentschel U."/>
            <person name="Abe I."/>
            <person name="Matsunaga S."/>
            <person name="Kalinowski J."/>
            <person name="Takeyama H."/>
            <person name="Piel J."/>
        </authorList>
    </citation>
    <scope>NUCLEOTIDE SEQUENCE [LARGE SCALE GENOMIC DNA]</scope>
    <source>
        <strain evidence="3">TSY2</strain>
    </source>
</reference>
<dbReference type="Gene3D" id="3.40.50.720">
    <property type="entry name" value="NAD(P)-binding Rossmann-like Domain"/>
    <property type="match status" value="1"/>
</dbReference>
<evidence type="ECO:0000313" key="3">
    <source>
        <dbReference type="Proteomes" id="UP000019140"/>
    </source>
</evidence>
<dbReference type="Pfam" id="PF00106">
    <property type="entry name" value="adh_short"/>
    <property type="match status" value="1"/>
</dbReference>
<dbReference type="PANTHER" id="PTHR42760">
    <property type="entry name" value="SHORT-CHAIN DEHYDROGENASES/REDUCTASES FAMILY MEMBER"/>
    <property type="match status" value="1"/>
</dbReference>
<comment type="caution">
    <text evidence="2">The sequence shown here is derived from an EMBL/GenBank/DDBJ whole genome shotgun (WGS) entry which is preliminary data.</text>
</comment>
<evidence type="ECO:0000256" key="1">
    <source>
        <dbReference type="ARBA" id="ARBA00006484"/>
    </source>
</evidence>